<reference evidence="3" key="1">
    <citation type="submission" date="2019-10" db="EMBL/GenBank/DDBJ databases">
        <title>Draft genome sequece of Microseira wollei NIES-4236.</title>
        <authorList>
            <person name="Yamaguchi H."/>
            <person name="Suzuki S."/>
            <person name="Kawachi M."/>
        </authorList>
    </citation>
    <scope>NUCLEOTIDE SEQUENCE</scope>
    <source>
        <strain evidence="3">NIES-4236</strain>
    </source>
</reference>
<dbReference type="RefSeq" id="WP_226583184.1">
    <property type="nucleotide sequence ID" value="NZ_BLAY01000053.1"/>
</dbReference>
<keyword evidence="4" id="KW-1185">Reference proteome</keyword>
<sequence>MKRSNLAKIAGAGILSLSLTLLPSTLPASAQTTPNNVESEQTSIPAATKPVRREVWIDSINANWLGAIGIICLALLSREYSKPR</sequence>
<evidence type="ECO:0000313" key="3">
    <source>
        <dbReference type="EMBL" id="GET38826.1"/>
    </source>
</evidence>
<keyword evidence="1" id="KW-0812">Transmembrane</keyword>
<proteinExistence type="predicted"/>
<keyword evidence="1" id="KW-0472">Membrane</keyword>
<feature type="signal peptide" evidence="2">
    <location>
        <begin position="1"/>
        <end position="30"/>
    </location>
</feature>
<keyword evidence="2" id="KW-0732">Signal</keyword>
<feature type="transmembrane region" description="Helical" evidence="1">
    <location>
        <begin position="54"/>
        <end position="76"/>
    </location>
</feature>
<evidence type="ECO:0000256" key="1">
    <source>
        <dbReference type="SAM" id="Phobius"/>
    </source>
</evidence>
<gene>
    <name evidence="3" type="ORF">MiSe_35850</name>
</gene>
<dbReference type="EMBL" id="BLAY01000053">
    <property type="protein sequence ID" value="GET38826.1"/>
    <property type="molecule type" value="Genomic_DNA"/>
</dbReference>
<dbReference type="Proteomes" id="UP001050975">
    <property type="component" value="Unassembled WGS sequence"/>
</dbReference>
<comment type="caution">
    <text evidence="3">The sequence shown here is derived from an EMBL/GenBank/DDBJ whole genome shotgun (WGS) entry which is preliminary data.</text>
</comment>
<protein>
    <submittedName>
        <fullName evidence="3">Uncharacterized protein</fullName>
    </submittedName>
</protein>
<name>A0AAV3XBP6_9CYAN</name>
<feature type="chain" id="PRO_5043562355" evidence="2">
    <location>
        <begin position="31"/>
        <end position="84"/>
    </location>
</feature>
<dbReference type="AlphaFoldDB" id="A0AAV3XBP6"/>
<organism evidence="3 4">
    <name type="scientific">Microseira wollei NIES-4236</name>
    <dbReference type="NCBI Taxonomy" id="2530354"/>
    <lineage>
        <taxon>Bacteria</taxon>
        <taxon>Bacillati</taxon>
        <taxon>Cyanobacteriota</taxon>
        <taxon>Cyanophyceae</taxon>
        <taxon>Oscillatoriophycideae</taxon>
        <taxon>Aerosakkonematales</taxon>
        <taxon>Aerosakkonemataceae</taxon>
        <taxon>Microseira</taxon>
    </lineage>
</organism>
<evidence type="ECO:0000256" key="2">
    <source>
        <dbReference type="SAM" id="SignalP"/>
    </source>
</evidence>
<accession>A0AAV3XBP6</accession>
<evidence type="ECO:0000313" key="4">
    <source>
        <dbReference type="Proteomes" id="UP001050975"/>
    </source>
</evidence>
<keyword evidence="1" id="KW-1133">Transmembrane helix</keyword>